<dbReference type="SUPFAM" id="SSF53901">
    <property type="entry name" value="Thiolase-like"/>
    <property type="match status" value="1"/>
</dbReference>
<dbReference type="SMART" id="SM00826">
    <property type="entry name" value="PKS_DH"/>
    <property type="match status" value="1"/>
</dbReference>
<dbReference type="Proteomes" id="UP000515734">
    <property type="component" value="Chromosome"/>
</dbReference>
<dbReference type="InterPro" id="IPR014031">
    <property type="entry name" value="Ketoacyl_synth_C"/>
</dbReference>
<dbReference type="InterPro" id="IPR016036">
    <property type="entry name" value="Malonyl_transacylase_ACP-bd"/>
</dbReference>
<dbReference type="PROSITE" id="PS00012">
    <property type="entry name" value="PHOSPHOPANTETHEINE"/>
    <property type="match status" value="1"/>
</dbReference>
<evidence type="ECO:0000313" key="10">
    <source>
        <dbReference type="EMBL" id="BCI53465.1"/>
    </source>
</evidence>
<dbReference type="PROSITE" id="PS00606">
    <property type="entry name" value="KS3_1"/>
    <property type="match status" value="1"/>
</dbReference>
<dbReference type="FunFam" id="3.30.70.250:FF:000003">
    <property type="entry name" value="Polyketide beta-ketoacyl synthase Pks3"/>
    <property type="match status" value="1"/>
</dbReference>
<dbReference type="GO" id="GO:0006633">
    <property type="term" value="P:fatty acid biosynthetic process"/>
    <property type="evidence" value="ECO:0007669"/>
    <property type="project" value="InterPro"/>
</dbReference>
<dbReference type="InterPro" id="IPR014043">
    <property type="entry name" value="Acyl_transferase_dom"/>
</dbReference>
<dbReference type="Gene3D" id="1.10.1200.10">
    <property type="entry name" value="ACP-like"/>
    <property type="match status" value="1"/>
</dbReference>
<evidence type="ECO:0000259" key="8">
    <source>
        <dbReference type="PROSITE" id="PS52004"/>
    </source>
</evidence>
<dbReference type="FunFam" id="3.40.47.10:FF:000019">
    <property type="entry name" value="Polyketide synthase type I"/>
    <property type="match status" value="1"/>
</dbReference>
<dbReference type="InterPro" id="IPR036736">
    <property type="entry name" value="ACP-like_sf"/>
</dbReference>
<dbReference type="SMART" id="SM00825">
    <property type="entry name" value="PKS_KS"/>
    <property type="match status" value="1"/>
</dbReference>
<feature type="domain" description="Ketosynthase family 3 (KS3)" evidence="8">
    <location>
        <begin position="37"/>
        <end position="459"/>
    </location>
</feature>
<dbReference type="InterPro" id="IPR049552">
    <property type="entry name" value="PKS_DH_N"/>
</dbReference>
<dbReference type="InterPro" id="IPR020806">
    <property type="entry name" value="PKS_PP-bd"/>
</dbReference>
<dbReference type="Gene3D" id="3.40.47.10">
    <property type="match status" value="1"/>
</dbReference>
<evidence type="ECO:0000256" key="1">
    <source>
        <dbReference type="ARBA" id="ARBA00022450"/>
    </source>
</evidence>
<name>A0A6S6P4M0_9MYCO</name>
<dbReference type="InterPro" id="IPR032821">
    <property type="entry name" value="PKS_assoc"/>
</dbReference>
<keyword evidence="3" id="KW-0808">Transferase</keyword>
<accession>A0A6S6P4M0</accession>
<evidence type="ECO:0000259" key="9">
    <source>
        <dbReference type="PROSITE" id="PS52019"/>
    </source>
</evidence>
<dbReference type="PANTHER" id="PTHR43775">
    <property type="entry name" value="FATTY ACID SYNTHASE"/>
    <property type="match status" value="1"/>
</dbReference>
<evidence type="ECO:0000256" key="5">
    <source>
        <dbReference type="ARBA" id="ARBA00023268"/>
    </source>
</evidence>
<dbReference type="RefSeq" id="WP_185296142.1">
    <property type="nucleotide sequence ID" value="NZ_AP023287.1"/>
</dbReference>
<dbReference type="GO" id="GO:0004312">
    <property type="term" value="F:fatty acid synthase activity"/>
    <property type="evidence" value="ECO:0007669"/>
    <property type="project" value="TreeGrafter"/>
</dbReference>
<feature type="region of interest" description="C-terminal hotdog fold" evidence="6">
    <location>
        <begin position="1048"/>
        <end position="1192"/>
    </location>
</feature>
<gene>
    <name evidence="10" type="primary">ppsD</name>
    <name evidence="10" type="ORF">NIIDNTM18_27430</name>
</gene>
<comment type="caution">
    <text evidence="6">Lacks conserved residue(s) required for the propagation of feature annotation.</text>
</comment>
<dbReference type="Pfam" id="PF14765">
    <property type="entry name" value="PS-DH"/>
    <property type="match status" value="1"/>
</dbReference>
<dbReference type="SMART" id="SM00822">
    <property type="entry name" value="PKS_KR"/>
    <property type="match status" value="1"/>
</dbReference>
<dbReference type="GO" id="GO:0031177">
    <property type="term" value="F:phosphopantetheine binding"/>
    <property type="evidence" value="ECO:0007669"/>
    <property type="project" value="InterPro"/>
</dbReference>
<evidence type="ECO:0000256" key="6">
    <source>
        <dbReference type="PROSITE-ProRule" id="PRU01363"/>
    </source>
</evidence>
<dbReference type="SUPFAM" id="SSF47336">
    <property type="entry name" value="ACP-like"/>
    <property type="match status" value="1"/>
</dbReference>
<dbReference type="SUPFAM" id="SSF55048">
    <property type="entry name" value="Probable ACP-binding domain of malonyl-CoA ACP transacylase"/>
    <property type="match status" value="1"/>
</dbReference>
<dbReference type="Gene3D" id="3.40.366.10">
    <property type="entry name" value="Malonyl-Coenzyme A Acyl Carrier Protein, domain 2"/>
    <property type="match status" value="1"/>
</dbReference>
<dbReference type="SMART" id="SM00823">
    <property type="entry name" value="PKS_PP"/>
    <property type="match status" value="1"/>
</dbReference>
<dbReference type="InterPro" id="IPR042104">
    <property type="entry name" value="PKS_dehydratase_sf"/>
</dbReference>
<dbReference type="InterPro" id="IPR013968">
    <property type="entry name" value="PKS_KR"/>
</dbReference>
<keyword evidence="5" id="KW-0511">Multifunctional enzyme</keyword>
<dbReference type="InterPro" id="IPR009081">
    <property type="entry name" value="PP-bd_ACP"/>
</dbReference>
<dbReference type="Pfam" id="PF21089">
    <property type="entry name" value="PKS_DH_N"/>
    <property type="match status" value="1"/>
</dbReference>
<dbReference type="PANTHER" id="PTHR43775:SF37">
    <property type="entry name" value="SI:DKEY-61P9.11"/>
    <property type="match status" value="1"/>
</dbReference>
<dbReference type="InterPro" id="IPR050091">
    <property type="entry name" value="PKS_NRPS_Biosynth_Enz"/>
</dbReference>
<evidence type="ECO:0000259" key="7">
    <source>
        <dbReference type="PROSITE" id="PS50075"/>
    </source>
</evidence>
<dbReference type="InterPro" id="IPR036291">
    <property type="entry name" value="NAD(P)-bd_dom_sf"/>
</dbReference>
<organism evidence="10 11">
    <name type="scientific">Mycolicibacterium litorale</name>
    <dbReference type="NCBI Taxonomy" id="758802"/>
    <lineage>
        <taxon>Bacteria</taxon>
        <taxon>Bacillati</taxon>
        <taxon>Actinomycetota</taxon>
        <taxon>Actinomycetes</taxon>
        <taxon>Mycobacteriales</taxon>
        <taxon>Mycobacteriaceae</taxon>
        <taxon>Mycolicibacterium</taxon>
    </lineage>
</organism>
<dbReference type="InterPro" id="IPR020841">
    <property type="entry name" value="PKS_Beta-ketoAc_synthase_dom"/>
</dbReference>
<keyword evidence="4" id="KW-0521">NADP</keyword>
<evidence type="ECO:0000256" key="4">
    <source>
        <dbReference type="ARBA" id="ARBA00022857"/>
    </source>
</evidence>
<keyword evidence="1" id="KW-0596">Phosphopantetheine</keyword>
<dbReference type="InterPro" id="IPR049551">
    <property type="entry name" value="PKS_DH_C"/>
</dbReference>
<dbReference type="Pfam" id="PF00109">
    <property type="entry name" value="ketoacyl-synt"/>
    <property type="match status" value="1"/>
</dbReference>
<dbReference type="Pfam" id="PF00550">
    <property type="entry name" value="PP-binding"/>
    <property type="match status" value="1"/>
</dbReference>
<dbReference type="SUPFAM" id="SSF51735">
    <property type="entry name" value="NAD(P)-binding Rossmann-fold domains"/>
    <property type="match status" value="2"/>
</dbReference>
<dbReference type="Pfam" id="PF16197">
    <property type="entry name" value="KAsynt_C_assoc"/>
    <property type="match status" value="1"/>
</dbReference>
<dbReference type="Pfam" id="PF00698">
    <property type="entry name" value="Acyl_transf_1"/>
    <property type="match status" value="1"/>
</dbReference>
<sequence>MTNLAALASQLSPKARELLMQELVRAGTAPPTDSGTVEPIAVVGIGCRFPGGVAGPESLWQLLANGVDAITEVPADRWDVDAYYDPDPGAPGRMTTRWGGFISDAGGFDADFFGIAPREAEAMDPQQRLLLEVAWEALEHSGIRPDSLSGTRTGVMVGLSTWDYAIVNIERHAQIDAYLSTGIPHSTAVGRLSYLMGLRGPAVAVDTACSSSLVAIHLACQSLRLGESDMVLAGGSQLNLSPFTSIALSKWSALSPEGRCKTFDARADGFVRGEGCGVVVLKRLSDALRDGNRVLAVVRGSAVNQDGRSNGITAPNALAQRDVINDALRSGGFEAASVNYVEAHGTGTILGDPIEFEALATTYGVGQGSCALGAVKTNLGHLEAAAGVAGFIKAVLTVQRGQIPPNLHFTRLNPSIDASATRFVFPSRLGPWPDEAGLRRAGVSSFGLAGTNAHVVVEQAPVTEPAVTVDDPRVTTLVVSGKTPKRIGAMAGVLADWMSAAGTSVPLADVAHTLNHHRARHTKYATVSARDRTQAIAGLKALAAGRPAEGVNGSVAASGDSGAVFVYSGQGSQWAGMGQRLLTDEPAFAAAVAALEPTFSARVGFSLQDVIARGEAVDGDARVQPVIMGLQLALTELWRSYGVTPRAVLGHSMGEVTAAVVAGALTADQGLRVIAVRSQLMERLAGQGAVALLEMDADETAALIADHAQVSLAVYSSPRQTVIAGPPTDIDTLIAVVQGRGRFAKRVNMQVASHNALMDPILPELRGALADLTPTAPVIPFISTVQNTTQPVLDAEYWVANVREPVRLSQAITAAADRRLPFVEVSPHPTLAYAITETLEHCQPSRRPVVTATMSRGKDQTLFFHSQLAALGIASPENGSRGLVDIPTTPWEHTKYWVPDRAAASAPSDRHALLGAHIAIPTGDGHVWQADAGSDVLPWLADYRVHDHVLMPTAGFAEMVLAAAAEAFGQPAHTLCIDQLTVDQMLPIEGHTPVTTQSVTLADNRIRVEIHSRSATGTWRRHAVAHVEKRSDDPVTQRLDTSPLESLGTALSPAEFYANHQLGTAFRALTRIVRLHKGVSEVQIDLPDEAPGYPGCAIHPVMLDAALQSLLAAMPDGVATPSEAGTYLTESFGTLRLFRETGRHARCRSEIVGVDEDGATRLGKVTLTDGTGRSTAEITDVRLRRVERAAIPLPLSHKVFETTWIEDPIPAESTTDVPSGTWLVLGDGAAGRAQADAFADGWRSPSHRVITADLADDSALPGAFADTASDPDHPPVGVVVFLEDHALEGEDQDAALHHARDSIWSIAAVLRTVLAGWHGRSPRLWLMTRRGLAVGEHEPGDPGIGALRGLIRVLAYEHPELRATLVDLGAEDAASVLDAELRVAGKDDVIAWREGQRFVERLSRATLGSPVKDKVVRPGGAYIVTGGVGGLGLVVARWLVDRGAGRVVLNSRSEPSDERAQVIDDLQERAEIVLVRGDIADQHLADRLVATAEATGRDLCGVAHLAGVLDDSLLVTMTRESLDRVWSAKTAGALRLHRATAERSLDWWLAFSSTSALLGSPGQSAYASANAWVDALVRWRRAAGLPATAINWGPWSDVGMARSLANSAVDPITPSEGTEALEVLLATDRANTGLARLRTERALTAFPEILELGYFAHLLEELDVSGGGDTWAGPEALRELSPDEAERILADRVRSRVAAIMGYADESALDVAAPLITMGMDSLMAVRIRRAASADFGIEPPVALLLQGASLNDVAADLLRQLGFAGHDSPAVDAVRDRANQRAAARQLAATRRKRGQRA</sequence>
<dbReference type="PROSITE" id="PS50075">
    <property type="entry name" value="CARRIER"/>
    <property type="match status" value="1"/>
</dbReference>
<dbReference type="InterPro" id="IPR057326">
    <property type="entry name" value="KR_dom"/>
</dbReference>
<evidence type="ECO:0000313" key="11">
    <source>
        <dbReference type="Proteomes" id="UP000515734"/>
    </source>
</evidence>
<keyword evidence="2" id="KW-0597">Phosphoprotein</keyword>
<dbReference type="InterPro" id="IPR016035">
    <property type="entry name" value="Acyl_Trfase/lysoPLipase"/>
</dbReference>
<proteinExistence type="predicted"/>
<dbReference type="GO" id="GO:0071770">
    <property type="term" value="P:DIM/DIP cell wall layer assembly"/>
    <property type="evidence" value="ECO:0007669"/>
    <property type="project" value="TreeGrafter"/>
</dbReference>
<reference evidence="10 11" key="1">
    <citation type="submission" date="2020-07" db="EMBL/GenBank/DDBJ databases">
        <title>Complete genome sequence of Mycolicibacterium litorale like strain isolated from cardiac implantable electronic device infection.</title>
        <authorList>
            <person name="Fukano H."/>
            <person name="Miyama H."/>
            <person name="Hoshino Y."/>
        </authorList>
    </citation>
    <scope>NUCLEOTIDE SEQUENCE [LARGE SCALE GENOMIC DNA]</scope>
    <source>
        <strain evidence="10 11">NIIDNTM18</strain>
    </source>
</reference>
<dbReference type="SMART" id="SM00827">
    <property type="entry name" value="PKS_AT"/>
    <property type="match status" value="1"/>
</dbReference>
<dbReference type="InterPro" id="IPR020807">
    <property type="entry name" value="PKS_DH"/>
</dbReference>
<dbReference type="GO" id="GO:0004315">
    <property type="term" value="F:3-oxoacyl-[acyl-carrier-protein] synthase activity"/>
    <property type="evidence" value="ECO:0007669"/>
    <property type="project" value="InterPro"/>
</dbReference>
<dbReference type="Gene3D" id="3.30.70.250">
    <property type="entry name" value="Malonyl-CoA ACP transacylase, ACP-binding"/>
    <property type="match status" value="1"/>
</dbReference>
<protein>
    <submittedName>
        <fullName evidence="10">Phthiocerol synthesis polyketide synthase type I PpsD</fullName>
    </submittedName>
</protein>
<evidence type="ECO:0000256" key="3">
    <source>
        <dbReference type="ARBA" id="ARBA00022679"/>
    </source>
</evidence>
<dbReference type="PROSITE" id="PS52019">
    <property type="entry name" value="PKS_MFAS_DH"/>
    <property type="match status" value="1"/>
</dbReference>
<dbReference type="InterPro" id="IPR006162">
    <property type="entry name" value="Ppantetheine_attach_site"/>
</dbReference>
<dbReference type="InterPro" id="IPR001227">
    <property type="entry name" value="Ac_transferase_dom_sf"/>
</dbReference>
<dbReference type="Gene3D" id="3.40.50.720">
    <property type="entry name" value="NAD(P)-binding Rossmann-like Domain"/>
    <property type="match status" value="1"/>
</dbReference>
<dbReference type="SUPFAM" id="SSF52151">
    <property type="entry name" value="FabD/lysophospholipase-like"/>
    <property type="match status" value="1"/>
</dbReference>
<dbReference type="InterPro" id="IPR014030">
    <property type="entry name" value="Ketoacyl_synth_N"/>
</dbReference>
<dbReference type="Gene3D" id="3.10.129.110">
    <property type="entry name" value="Polyketide synthase dehydratase"/>
    <property type="match status" value="1"/>
</dbReference>
<dbReference type="CDD" id="cd00833">
    <property type="entry name" value="PKS"/>
    <property type="match status" value="1"/>
</dbReference>
<dbReference type="PROSITE" id="PS52004">
    <property type="entry name" value="KS3_2"/>
    <property type="match status" value="1"/>
</dbReference>
<dbReference type="InterPro" id="IPR018201">
    <property type="entry name" value="Ketoacyl_synth_AS"/>
</dbReference>
<feature type="region of interest" description="N-terminal hotdog fold" evidence="6">
    <location>
        <begin position="911"/>
        <end position="1034"/>
    </location>
</feature>
<dbReference type="GO" id="GO:0005886">
    <property type="term" value="C:plasma membrane"/>
    <property type="evidence" value="ECO:0007669"/>
    <property type="project" value="TreeGrafter"/>
</dbReference>
<dbReference type="Pfam" id="PF08659">
    <property type="entry name" value="KR"/>
    <property type="match status" value="1"/>
</dbReference>
<dbReference type="GO" id="GO:0005737">
    <property type="term" value="C:cytoplasm"/>
    <property type="evidence" value="ECO:0007669"/>
    <property type="project" value="TreeGrafter"/>
</dbReference>
<dbReference type="Pfam" id="PF02801">
    <property type="entry name" value="Ketoacyl-synt_C"/>
    <property type="match status" value="1"/>
</dbReference>
<dbReference type="InterPro" id="IPR049900">
    <property type="entry name" value="PKS_mFAS_DH"/>
</dbReference>
<feature type="domain" description="Carrier" evidence="7">
    <location>
        <begin position="1687"/>
        <end position="1762"/>
    </location>
</feature>
<dbReference type="InterPro" id="IPR016039">
    <property type="entry name" value="Thiolase-like"/>
</dbReference>
<dbReference type="CDD" id="cd08955">
    <property type="entry name" value="KR_2_FAS_SDR_x"/>
    <property type="match status" value="1"/>
</dbReference>
<feature type="domain" description="PKS/mFAS DH" evidence="9">
    <location>
        <begin position="911"/>
        <end position="1192"/>
    </location>
</feature>
<dbReference type="EMBL" id="AP023287">
    <property type="protein sequence ID" value="BCI53465.1"/>
    <property type="molecule type" value="Genomic_DNA"/>
</dbReference>
<evidence type="ECO:0000256" key="2">
    <source>
        <dbReference type="ARBA" id="ARBA00022553"/>
    </source>
</evidence>